<dbReference type="GO" id="GO:1902850">
    <property type="term" value="P:microtubule cytoskeleton organization involved in mitosis"/>
    <property type="evidence" value="ECO:0007669"/>
    <property type="project" value="UniProtKB-ARBA"/>
</dbReference>
<evidence type="ECO:0000313" key="16">
    <source>
        <dbReference type="Proteomes" id="UP000030750"/>
    </source>
</evidence>
<dbReference type="FunFam" id="3.40.50.300:FF:000996">
    <property type="entry name" value="Cytoplasmic dynein heavy chain"/>
    <property type="match status" value="1"/>
</dbReference>
<evidence type="ECO:0000256" key="8">
    <source>
        <dbReference type="ARBA" id="ARBA00023054"/>
    </source>
</evidence>
<evidence type="ECO:0000256" key="9">
    <source>
        <dbReference type="ARBA" id="ARBA00023175"/>
    </source>
</evidence>
<dbReference type="InterPro" id="IPR042222">
    <property type="entry name" value="Dynein_2_N"/>
</dbReference>
<dbReference type="Gene3D" id="3.20.180.20">
    <property type="entry name" value="Dynein heavy chain, N-terminal domain 2"/>
    <property type="match status" value="1"/>
</dbReference>
<dbReference type="GO" id="GO:0051959">
    <property type="term" value="F:dynein light intermediate chain binding"/>
    <property type="evidence" value="ECO:0007669"/>
    <property type="project" value="InterPro"/>
</dbReference>
<evidence type="ECO:0000313" key="15">
    <source>
        <dbReference type="EMBL" id="CDJ52736.1"/>
    </source>
</evidence>
<dbReference type="InterPro" id="IPR042228">
    <property type="entry name" value="Dynein_linker_3"/>
</dbReference>
<sequence>MPPSSASSRCGGAASSDRVAEGSVGGTAIRFQEPDICSSSSFDSSESDGTGDSGNGLRVCGGAPHDAGGSETTKQPAKEPPKEKCVPSLVAETLRCTAPYGLVQSPSWSLPPVTEKDLSAEQRRRRRPPPVLHSLQNDREQRAGDSATRRRASSRDKSVTALQRMPTSESAVPKHVSFLYDTYMNNSPSAADRTNKENTSSTGDVETLMTVHTENENSAEQNQDLDETGYADLTKVRTERDAVAFFARHGSATKTKFLFCNRAPTDPLEFEPYKLVVVPQNQVNPEHFTISETAVMHICPGKPSECFRQDEWMRQAFVHSLLRTLPFFKTFVARKVLCLWSHASRKHVFEERREMLCRTLFIAKPIYCDHLQQIHKVLAGVSEVKLVELQPGLYDISQFTAQQNTLRSDPKTGASKALEVKQAEARDLLVELMQKLQEATQLPEVDPMHACSASKGKSIFQAKREAVEQQRLIRQAYKNQALFGQFVLLVDLIFTMRLAKAVTKAAATMLERLGTEETCGKLFSVNVCFGSTKVELDPGRPAFVSMHHEWWEGIVSTVSGVLLLSQCRQFEDSVVQGPPLSLESLLTQSKHLQMMKKRIEERILKDFDRAQRYSESYFGIYRQIYEYGQNWDETGFADSVSGHDELSTEMELISEFEEKLDKLNPVHVVGLFSIEARSLKSSLQPVTEKALTFMKRLLWKLMKEHVRSTVSRFESINKRLDERPTKLVPFASFVSSCNEIKAQIEDLDRDKAAAEEMFSLLKQYGVRLAVEDTIQLENMLKSANEFETFKLLDAAEHIRNNLQLMKVELKAKREEVEKEMEELNKLIKDEEFSRLEALDNAAKSYEQLKTYEQRIDFAYSKADTLRGMAELLIPEAPAVISNQTEETLRLIKPKVEMWHQICSWQDSTAKWLDVPLAAMDAEEIEVGTKRYLKEACIALQNFPGDPVAAEFKKEVEGWLSRLPLILDLGNPALKQRHWETIFDELKIPGTEESTCLRQLDQMDIFSKRDFINEISTLASVQQSLGQTMDKITEVWETRELLVKPFDEDPNAFILGDISELLSVVEDHQISVQRMLHNPYVGVLKEKVEFWAGKLDVAQQVLEELAQLQRQWIGLQSIFGNVEALEQLPDDAEAFERVDGFWRAYLRRIRSEQSNVIAVVEEEGLYELLADKNGILAAVQRKLEDYLDLKRMAFPRFYFLSREELIKIVSKAKQPNALQHSFQKCFDGIRAVAVTSNGTTIEGLFSGDGNKLDLDSPVSALAPVEQWFTALESAMVASLKRRLKVALQVRAGGGQAVKDWLHEHPPQCVMTAAMIHWCSNTEHALQVIQLEGNSDAFEDCLKETNNDIQQLALLNAQTQDSSSQTLAQSLLVLMVHARDILNSLHQSKDISPSCFEWTKQLRYYWHSEDEECDIEQLQAKFRYRHEYLGCAARLVITPLTDKCYMTVTSALHLGYGGAPSGPAGTGKTETVKDLAKALGVPCLVFNCSKELDHHVMSRLFKGLAQTGAWACFDEFNRIDIEVLSVVAQLLLKIQTAVRAEKDIIEFDGGSTHVDKRQAKGSAFMPLFPV</sequence>
<dbReference type="Gene3D" id="3.40.50.300">
    <property type="entry name" value="P-loop containing nucleotide triphosphate hydrolases"/>
    <property type="match status" value="1"/>
</dbReference>
<evidence type="ECO:0000256" key="12">
    <source>
        <dbReference type="SAM" id="MobiDB-lite"/>
    </source>
</evidence>
<keyword evidence="9" id="KW-0505">Motor protein</keyword>
<comment type="subcellular location">
    <subcellularLocation>
        <location evidence="1">Cytoplasm</location>
        <location evidence="1">Cytoskeleton</location>
    </subcellularLocation>
</comment>
<keyword evidence="3" id="KW-0963">Cytoplasm</keyword>
<feature type="compositionally biased region" description="Low complexity" evidence="12">
    <location>
        <begin position="1"/>
        <end position="16"/>
    </location>
</feature>
<evidence type="ECO:0000256" key="2">
    <source>
        <dbReference type="ARBA" id="ARBA00022197"/>
    </source>
</evidence>
<dbReference type="Gene3D" id="1.20.58.1120">
    <property type="match status" value="1"/>
</dbReference>
<keyword evidence="8 11" id="KW-0175">Coiled coil</keyword>
<feature type="compositionally biased region" description="Low complexity" evidence="12">
    <location>
        <begin position="38"/>
        <end position="50"/>
    </location>
</feature>
<dbReference type="InterPro" id="IPR026983">
    <property type="entry name" value="DHC"/>
</dbReference>
<evidence type="ECO:0000256" key="6">
    <source>
        <dbReference type="ARBA" id="ARBA00022741"/>
    </source>
</evidence>
<dbReference type="InterPro" id="IPR013602">
    <property type="entry name" value="Dynein_heavy_linker"/>
</dbReference>
<evidence type="ECO:0000256" key="5">
    <source>
        <dbReference type="ARBA" id="ARBA00022737"/>
    </source>
</evidence>
<evidence type="ECO:0000256" key="1">
    <source>
        <dbReference type="ARBA" id="ARBA00004245"/>
    </source>
</evidence>
<feature type="domain" description="Dynein heavy chain hydrolytic ATP-binding dynein motor region" evidence="14">
    <location>
        <begin position="1422"/>
        <end position="1555"/>
    </location>
</feature>
<dbReference type="OrthoDB" id="5593012at2759"/>
<dbReference type="EMBL" id="HG713182">
    <property type="protein sequence ID" value="CDJ52736.1"/>
    <property type="molecule type" value="Genomic_DNA"/>
</dbReference>
<dbReference type="PANTHER" id="PTHR45703">
    <property type="entry name" value="DYNEIN HEAVY CHAIN"/>
    <property type="match status" value="1"/>
</dbReference>
<dbReference type="Proteomes" id="UP000030750">
    <property type="component" value="Unassembled WGS sequence"/>
</dbReference>
<evidence type="ECO:0000256" key="3">
    <source>
        <dbReference type="ARBA" id="ARBA00022490"/>
    </source>
</evidence>
<evidence type="ECO:0000256" key="7">
    <source>
        <dbReference type="ARBA" id="ARBA00022840"/>
    </source>
</evidence>
<dbReference type="GO" id="GO:0000235">
    <property type="term" value="C:astral microtubule"/>
    <property type="evidence" value="ECO:0007669"/>
    <property type="project" value="UniProtKB-ARBA"/>
</dbReference>
<proteinExistence type="predicted"/>
<keyword evidence="10" id="KW-0206">Cytoskeleton</keyword>
<dbReference type="GO" id="GO:0030286">
    <property type="term" value="C:dynein complex"/>
    <property type="evidence" value="ECO:0007669"/>
    <property type="project" value="InterPro"/>
</dbReference>
<dbReference type="InterPro" id="IPR027417">
    <property type="entry name" value="P-loop_NTPase"/>
</dbReference>
<accession>U6LRF7</accession>
<evidence type="ECO:0000256" key="10">
    <source>
        <dbReference type="ARBA" id="ARBA00023212"/>
    </source>
</evidence>
<dbReference type="VEuPathDB" id="ToxoDB:EBH_0004790"/>
<evidence type="ECO:0000256" key="4">
    <source>
        <dbReference type="ARBA" id="ARBA00022701"/>
    </source>
</evidence>
<organism evidence="15 16">
    <name type="scientific">Eimeria brunetti</name>
    <dbReference type="NCBI Taxonomy" id="51314"/>
    <lineage>
        <taxon>Eukaryota</taxon>
        <taxon>Sar</taxon>
        <taxon>Alveolata</taxon>
        <taxon>Apicomplexa</taxon>
        <taxon>Conoidasida</taxon>
        <taxon>Coccidia</taxon>
        <taxon>Eucoccidiorida</taxon>
        <taxon>Eimeriorina</taxon>
        <taxon>Eimeriidae</taxon>
        <taxon>Eimeria</taxon>
    </lineage>
</organism>
<keyword evidence="5" id="KW-0677">Repeat</keyword>
<evidence type="ECO:0000256" key="11">
    <source>
        <dbReference type="SAM" id="Coils"/>
    </source>
</evidence>
<dbReference type="GO" id="GO:0000070">
    <property type="term" value="P:mitotic sister chromatid segregation"/>
    <property type="evidence" value="ECO:0007669"/>
    <property type="project" value="UniProtKB-ARBA"/>
</dbReference>
<dbReference type="GO" id="GO:0030473">
    <property type="term" value="P:nuclear migration along microtubule"/>
    <property type="evidence" value="ECO:0007669"/>
    <property type="project" value="UniProtKB-ARBA"/>
</dbReference>
<feature type="coiled-coil region" evidence="11">
    <location>
        <begin position="792"/>
        <end position="833"/>
    </location>
</feature>
<evidence type="ECO:0000259" key="14">
    <source>
        <dbReference type="Pfam" id="PF12774"/>
    </source>
</evidence>
<dbReference type="SUPFAM" id="SSF52540">
    <property type="entry name" value="P-loop containing nucleoside triphosphate hydrolases"/>
    <property type="match status" value="1"/>
</dbReference>
<reference evidence="15" key="2">
    <citation type="submission" date="2013-10" db="EMBL/GenBank/DDBJ databases">
        <authorList>
            <person name="Aslett M."/>
        </authorList>
    </citation>
    <scope>NUCLEOTIDE SEQUENCE [LARGE SCALE GENOMIC DNA]</scope>
    <source>
        <strain evidence="15">Houghton</strain>
    </source>
</reference>
<dbReference type="Gene3D" id="1.20.140.100">
    <property type="entry name" value="Dynein heavy chain, N-terminal domain 2"/>
    <property type="match status" value="1"/>
</dbReference>
<evidence type="ECO:0000259" key="13">
    <source>
        <dbReference type="Pfam" id="PF08393"/>
    </source>
</evidence>
<feature type="region of interest" description="Disordered" evidence="12">
    <location>
        <begin position="102"/>
        <end position="170"/>
    </location>
</feature>
<feature type="compositionally biased region" description="Basic and acidic residues" evidence="12">
    <location>
        <begin position="76"/>
        <end position="85"/>
    </location>
</feature>
<dbReference type="Pfam" id="PF12774">
    <property type="entry name" value="AAA_6"/>
    <property type="match status" value="1"/>
</dbReference>
<dbReference type="Gene3D" id="1.10.287.2620">
    <property type="match status" value="1"/>
</dbReference>
<keyword evidence="16" id="KW-1185">Reference proteome</keyword>
<dbReference type="GO" id="GO:0008569">
    <property type="term" value="F:minus-end-directed microtubule motor activity"/>
    <property type="evidence" value="ECO:0007669"/>
    <property type="project" value="UniProtKB-ARBA"/>
</dbReference>
<reference evidence="15" key="1">
    <citation type="submission" date="2013-10" db="EMBL/GenBank/DDBJ databases">
        <title>Genomic analysis of the causative agents of coccidiosis in chickens.</title>
        <authorList>
            <person name="Reid A.J."/>
            <person name="Blake D."/>
            <person name="Billington K."/>
            <person name="Browne H."/>
            <person name="Dunn M."/>
            <person name="Hung S."/>
            <person name="Kawahara F."/>
            <person name="Miranda-Saavedra D."/>
            <person name="Mourier T."/>
            <person name="Nagra H."/>
            <person name="Otto T.D."/>
            <person name="Rawlings N."/>
            <person name="Sanchez A."/>
            <person name="Sanders M."/>
            <person name="Subramaniam C."/>
            <person name="Tay Y."/>
            <person name="Dear P."/>
            <person name="Doerig C."/>
            <person name="Gruber A."/>
            <person name="Parkinson J."/>
            <person name="Shirley M."/>
            <person name="Wan K.L."/>
            <person name="Berriman M."/>
            <person name="Tomley F."/>
            <person name="Pain A."/>
        </authorList>
    </citation>
    <scope>NUCLEOTIDE SEQUENCE [LARGE SCALE GENOMIC DNA]</scope>
    <source>
        <strain evidence="15">Houghton</strain>
    </source>
</reference>
<dbReference type="GO" id="GO:0005524">
    <property type="term" value="F:ATP binding"/>
    <property type="evidence" value="ECO:0007669"/>
    <property type="project" value="UniProtKB-KW"/>
</dbReference>
<dbReference type="GO" id="GO:0005938">
    <property type="term" value="C:cell cortex"/>
    <property type="evidence" value="ECO:0007669"/>
    <property type="project" value="UniProtKB-ARBA"/>
</dbReference>
<dbReference type="PANTHER" id="PTHR45703:SF36">
    <property type="entry name" value="DYNEIN HEAVY CHAIN, CYTOPLASMIC"/>
    <property type="match status" value="1"/>
</dbReference>
<dbReference type="GO" id="GO:0045505">
    <property type="term" value="F:dynein intermediate chain binding"/>
    <property type="evidence" value="ECO:0007669"/>
    <property type="project" value="InterPro"/>
</dbReference>
<keyword evidence="7" id="KW-0067">ATP-binding</keyword>
<name>U6LRF7_9EIME</name>
<dbReference type="Pfam" id="PF08393">
    <property type="entry name" value="DHC_N2"/>
    <property type="match status" value="1"/>
</dbReference>
<protein>
    <recommendedName>
        <fullName evidence="2">Dynein heavy chain, cytoplasmic</fullName>
    </recommendedName>
</protein>
<keyword evidence="4" id="KW-0493">Microtubule</keyword>
<feature type="region of interest" description="Disordered" evidence="12">
    <location>
        <begin position="1"/>
        <end position="86"/>
    </location>
</feature>
<gene>
    <name evidence="15" type="ORF">EBH_0004790</name>
</gene>
<keyword evidence="6" id="KW-0547">Nucleotide-binding</keyword>
<dbReference type="InterPro" id="IPR035699">
    <property type="entry name" value="AAA_6"/>
</dbReference>
<feature type="domain" description="Dynein heavy chain linker" evidence="13">
    <location>
        <begin position="886"/>
        <end position="1283"/>
    </location>
</feature>